<dbReference type="EMBL" id="JAQQBS010001422">
    <property type="protein sequence ID" value="KAK0163897.1"/>
    <property type="molecule type" value="Genomic_DNA"/>
</dbReference>
<evidence type="ECO:0000313" key="10">
    <source>
        <dbReference type="EMBL" id="KAK0163897.1"/>
    </source>
</evidence>
<feature type="domain" description="Major facilitator superfamily (MFS) profile" evidence="9">
    <location>
        <begin position="46"/>
        <end position="475"/>
    </location>
</feature>
<dbReference type="FunFam" id="1.20.1250.20:FF:000218">
    <property type="entry name" value="facilitated trehalose transporter Tret1"/>
    <property type="match status" value="1"/>
</dbReference>
<dbReference type="PROSITE" id="PS50850">
    <property type="entry name" value="MFS"/>
    <property type="match status" value="1"/>
</dbReference>
<keyword evidence="6 8" id="KW-1133">Transmembrane helix</keyword>
<feature type="transmembrane region" description="Helical" evidence="8">
    <location>
        <begin position="140"/>
        <end position="161"/>
    </location>
</feature>
<dbReference type="PROSITE" id="PS00216">
    <property type="entry name" value="SUGAR_TRANSPORT_1"/>
    <property type="match status" value="1"/>
</dbReference>
<feature type="transmembrane region" description="Helical" evidence="8">
    <location>
        <begin position="323"/>
        <end position="342"/>
    </location>
</feature>
<feature type="transmembrane region" description="Helical" evidence="8">
    <location>
        <begin position="383"/>
        <end position="409"/>
    </location>
</feature>
<comment type="caution">
    <text evidence="10">The sequence shown here is derived from an EMBL/GenBank/DDBJ whole genome shotgun (WGS) entry which is preliminary data.</text>
</comment>
<gene>
    <name evidence="10" type="ORF">PV328_002582</name>
</gene>
<dbReference type="InterPro" id="IPR044775">
    <property type="entry name" value="MFS_ERD6/Tret1-like"/>
</dbReference>
<feature type="transmembrane region" description="Helical" evidence="8">
    <location>
        <begin position="41"/>
        <end position="63"/>
    </location>
</feature>
<feature type="transmembrane region" description="Helical" evidence="8">
    <location>
        <begin position="284"/>
        <end position="303"/>
    </location>
</feature>
<dbReference type="Pfam" id="PF00083">
    <property type="entry name" value="Sugar_tr"/>
    <property type="match status" value="1"/>
</dbReference>
<dbReference type="AlphaFoldDB" id="A0AA39F6L3"/>
<dbReference type="GO" id="GO:0051119">
    <property type="term" value="F:sugar transmembrane transporter activity"/>
    <property type="evidence" value="ECO:0007669"/>
    <property type="project" value="InterPro"/>
</dbReference>
<keyword evidence="5 8" id="KW-0812">Transmembrane</keyword>
<keyword evidence="3" id="KW-1003">Cell membrane</keyword>
<dbReference type="Proteomes" id="UP001168990">
    <property type="component" value="Unassembled WGS sequence"/>
</dbReference>
<dbReference type="InterPro" id="IPR050549">
    <property type="entry name" value="MFS_Trehalose_Transporter"/>
</dbReference>
<dbReference type="InterPro" id="IPR005829">
    <property type="entry name" value="Sugar_transporter_CS"/>
</dbReference>
<evidence type="ECO:0000259" key="9">
    <source>
        <dbReference type="PROSITE" id="PS50850"/>
    </source>
</evidence>
<dbReference type="SUPFAM" id="SSF103473">
    <property type="entry name" value="MFS general substrate transporter"/>
    <property type="match status" value="1"/>
</dbReference>
<dbReference type="CDD" id="cd17358">
    <property type="entry name" value="MFS_GLUT6_8_Class3_like"/>
    <property type="match status" value="1"/>
</dbReference>
<dbReference type="GO" id="GO:0005886">
    <property type="term" value="C:plasma membrane"/>
    <property type="evidence" value="ECO:0007669"/>
    <property type="project" value="UniProtKB-SubCell"/>
</dbReference>
<dbReference type="InterPro" id="IPR005828">
    <property type="entry name" value="MFS_sugar_transport-like"/>
</dbReference>
<keyword evidence="7 8" id="KW-0472">Membrane</keyword>
<evidence type="ECO:0000256" key="1">
    <source>
        <dbReference type="ARBA" id="ARBA00004651"/>
    </source>
</evidence>
<feature type="transmembrane region" description="Helical" evidence="8">
    <location>
        <begin position="87"/>
        <end position="107"/>
    </location>
</feature>
<evidence type="ECO:0000256" key="6">
    <source>
        <dbReference type="ARBA" id="ARBA00022989"/>
    </source>
</evidence>
<evidence type="ECO:0000256" key="2">
    <source>
        <dbReference type="ARBA" id="ARBA00022448"/>
    </source>
</evidence>
<evidence type="ECO:0000313" key="11">
    <source>
        <dbReference type="Proteomes" id="UP001168990"/>
    </source>
</evidence>
<feature type="transmembrane region" description="Helical" evidence="8">
    <location>
        <begin position="114"/>
        <end position="134"/>
    </location>
</feature>
<feature type="transmembrane region" description="Helical" evidence="8">
    <location>
        <begin position="449"/>
        <end position="470"/>
    </location>
</feature>
<dbReference type="PANTHER" id="PTHR48021">
    <property type="match status" value="1"/>
</dbReference>
<reference evidence="10" key="1">
    <citation type="journal article" date="2023" name="bioRxiv">
        <title>Scaffold-level genome assemblies of two parasitoid biocontrol wasps reveal the parthenogenesis mechanism and an associated novel virus.</title>
        <authorList>
            <person name="Inwood S."/>
            <person name="Skelly J."/>
            <person name="Guhlin J."/>
            <person name="Harrop T."/>
            <person name="Goldson S."/>
            <person name="Dearden P."/>
        </authorList>
    </citation>
    <scope>NUCLEOTIDE SEQUENCE</scope>
    <source>
        <strain evidence="10">Irish</strain>
        <tissue evidence="10">Whole body</tissue>
    </source>
</reference>
<evidence type="ECO:0000256" key="7">
    <source>
        <dbReference type="ARBA" id="ARBA00023136"/>
    </source>
</evidence>
<reference evidence="10" key="2">
    <citation type="submission" date="2023-03" db="EMBL/GenBank/DDBJ databases">
        <authorList>
            <person name="Inwood S.N."/>
            <person name="Skelly J.G."/>
            <person name="Guhlin J."/>
            <person name="Harrop T.W.R."/>
            <person name="Goldson S.G."/>
            <person name="Dearden P.K."/>
        </authorList>
    </citation>
    <scope>NUCLEOTIDE SEQUENCE</scope>
    <source>
        <strain evidence="10">Irish</strain>
        <tissue evidence="10">Whole body</tissue>
    </source>
</reference>
<keyword evidence="2" id="KW-0813">Transport</keyword>
<feature type="transmembrane region" description="Helical" evidence="8">
    <location>
        <begin position="173"/>
        <end position="192"/>
    </location>
</feature>
<dbReference type="PANTHER" id="PTHR48021:SF46">
    <property type="entry name" value="MAJOR FACILITATOR SUPERFAMILY (MFS) PROFILE DOMAIN-CONTAINING PROTEIN"/>
    <property type="match status" value="1"/>
</dbReference>
<evidence type="ECO:0000256" key="5">
    <source>
        <dbReference type="ARBA" id="ARBA00022692"/>
    </source>
</evidence>
<dbReference type="InterPro" id="IPR020846">
    <property type="entry name" value="MFS_dom"/>
</dbReference>
<keyword evidence="11" id="KW-1185">Reference proteome</keyword>
<keyword evidence="4" id="KW-0762">Sugar transport</keyword>
<name>A0AA39F6L3_9HYME</name>
<dbReference type="PROSITE" id="PS00217">
    <property type="entry name" value="SUGAR_TRANSPORT_2"/>
    <property type="match status" value="1"/>
</dbReference>
<accession>A0AA39F6L3</accession>
<feature type="transmembrane region" description="Helical" evidence="8">
    <location>
        <begin position="198"/>
        <end position="218"/>
    </location>
</feature>
<organism evidence="10 11">
    <name type="scientific">Microctonus aethiopoides</name>
    <dbReference type="NCBI Taxonomy" id="144406"/>
    <lineage>
        <taxon>Eukaryota</taxon>
        <taxon>Metazoa</taxon>
        <taxon>Ecdysozoa</taxon>
        <taxon>Arthropoda</taxon>
        <taxon>Hexapoda</taxon>
        <taxon>Insecta</taxon>
        <taxon>Pterygota</taxon>
        <taxon>Neoptera</taxon>
        <taxon>Endopterygota</taxon>
        <taxon>Hymenoptera</taxon>
        <taxon>Apocrita</taxon>
        <taxon>Ichneumonoidea</taxon>
        <taxon>Braconidae</taxon>
        <taxon>Euphorinae</taxon>
        <taxon>Microctonus</taxon>
    </lineage>
</organism>
<evidence type="ECO:0000256" key="4">
    <source>
        <dbReference type="ARBA" id="ARBA00022597"/>
    </source>
</evidence>
<comment type="subcellular location">
    <subcellularLocation>
        <location evidence="1">Cell membrane</location>
        <topology evidence="1">Multi-pass membrane protein</topology>
    </subcellularLocation>
</comment>
<sequence>MHLKNIFLCLGHGSTSQAATENGNQKEIESQQCVPERGSQWLQFIAAMSACLAVIACGGHLGWTSPALPHLTNPDVEGSITKSQGSWVTSLYTIGAIIGSLISPLCVDRLGRKYSLLVFALPQLAGWGLIIVANNVILLYTARLIAGIAHGGIFNVTVIYLGEIADKNIRGALGTFLKMSTNIGTLFVTTIGANLPYWKLNLVSLSIPLIFILIFSFMPETPYFYLIKGRITDAEQSLMSLRRLKNRESVREDIALMNDAVVEGKKSKQNFFKELIRTRGNRRALIILLGLKATQQFSGHMAVVAYTQEIFSHSGSTLPPAQAVVILGVFQLIAGFMAAGLVDRLGRRILMLVSGLSSAVALIAVGVFFYLKYYLHADVSSITWLPIVALIAYDVMEVFGIGTLPYVLLGELFPTNVKGAAVASGILVGSVFATLVGLGFQAMNSMLGIHWTFWIFSICCIIGTLFVYFITPETKGKTLEEIQVVLNATKKNPGEL</sequence>
<feature type="transmembrane region" description="Helical" evidence="8">
    <location>
        <begin position="421"/>
        <end position="443"/>
    </location>
</feature>
<dbReference type="InterPro" id="IPR036259">
    <property type="entry name" value="MFS_trans_sf"/>
</dbReference>
<evidence type="ECO:0000256" key="3">
    <source>
        <dbReference type="ARBA" id="ARBA00022475"/>
    </source>
</evidence>
<feature type="transmembrane region" description="Helical" evidence="8">
    <location>
        <begin position="349"/>
        <end position="371"/>
    </location>
</feature>
<dbReference type="Gene3D" id="1.20.1250.20">
    <property type="entry name" value="MFS general substrate transporter like domains"/>
    <property type="match status" value="1"/>
</dbReference>
<proteinExistence type="predicted"/>
<evidence type="ECO:0000256" key="8">
    <source>
        <dbReference type="SAM" id="Phobius"/>
    </source>
</evidence>
<protein>
    <recommendedName>
        <fullName evidence="9">Major facilitator superfamily (MFS) profile domain-containing protein</fullName>
    </recommendedName>
</protein>